<comment type="caution">
    <text evidence="1">The sequence shown here is derived from an EMBL/GenBank/DDBJ whole genome shotgun (WGS) entry which is preliminary data.</text>
</comment>
<sequence>MAAIRYSCSRSIGCFTKLKNRTDARPVFTYINQNYHTRESGHAKHCYSSGVGIGDYNSSSGANNRLFQNCASTFGYRLLLSGTRIQVPFSGIGFVMKYRSYSSATSSQNGNALNEVPSNGGSFDGNDWTNKIKEVWSSTVDAVTYAGDKGKEVSGEVSVHVQQLFDTHPYLRDVVVPISGTLMGTLLAWIVLPKILRRFHKYAMEGPATLLSGSSLWGFVPYEKSFWGALEDPVRYLITFMAFSQMAVMVAPTTIASQYIGPAWRGAVIISFIWFLHRWKANIVSRALAMKSLDAVERNKLLTVDKISSVGLFVIGLMALAEACGVAVQSILTVGGIGGVATAFAARDVLGNILSGLSVQMSQPFSIGDTIKAGSVEGQVVEMGLTTTSLLTAEKFPVLVPNSLFSSQVIVNKSRAQWRAMLTKIPLHIGDFDKIPKISEDIKMMLKSNTNVFLEKEAPYCFLSQIERSFAELTIGCNLKSTNKEQFFSAQQDILLQAVEIIKQHGGTLGSFLEDTSHL</sequence>
<organism evidence="1 2">
    <name type="scientific">Catharanthus roseus</name>
    <name type="common">Madagascar periwinkle</name>
    <name type="synonym">Vinca rosea</name>
    <dbReference type="NCBI Taxonomy" id="4058"/>
    <lineage>
        <taxon>Eukaryota</taxon>
        <taxon>Viridiplantae</taxon>
        <taxon>Streptophyta</taxon>
        <taxon>Embryophyta</taxon>
        <taxon>Tracheophyta</taxon>
        <taxon>Spermatophyta</taxon>
        <taxon>Magnoliopsida</taxon>
        <taxon>eudicotyledons</taxon>
        <taxon>Gunneridae</taxon>
        <taxon>Pentapetalae</taxon>
        <taxon>asterids</taxon>
        <taxon>lamiids</taxon>
        <taxon>Gentianales</taxon>
        <taxon>Apocynaceae</taxon>
        <taxon>Rauvolfioideae</taxon>
        <taxon>Vinceae</taxon>
        <taxon>Catharanthinae</taxon>
        <taxon>Catharanthus</taxon>
    </lineage>
</organism>
<proteinExistence type="predicted"/>
<reference evidence="2" key="1">
    <citation type="journal article" date="2023" name="Nat. Plants">
        <title>Single-cell RNA sequencing provides a high-resolution roadmap for understanding the multicellular compartmentation of specialized metabolism.</title>
        <authorList>
            <person name="Sun S."/>
            <person name="Shen X."/>
            <person name="Li Y."/>
            <person name="Li Y."/>
            <person name="Wang S."/>
            <person name="Li R."/>
            <person name="Zhang H."/>
            <person name="Shen G."/>
            <person name="Guo B."/>
            <person name="Wei J."/>
            <person name="Xu J."/>
            <person name="St-Pierre B."/>
            <person name="Chen S."/>
            <person name="Sun C."/>
        </authorList>
    </citation>
    <scope>NUCLEOTIDE SEQUENCE [LARGE SCALE GENOMIC DNA]</scope>
</reference>
<keyword evidence="2" id="KW-1185">Reference proteome</keyword>
<dbReference type="Proteomes" id="UP001060085">
    <property type="component" value="Linkage Group LG08"/>
</dbReference>
<gene>
    <name evidence="1" type="ORF">M9H77_33209</name>
</gene>
<dbReference type="EMBL" id="CM044708">
    <property type="protein sequence ID" value="KAI5647204.1"/>
    <property type="molecule type" value="Genomic_DNA"/>
</dbReference>
<evidence type="ECO:0000313" key="1">
    <source>
        <dbReference type="EMBL" id="KAI5647204.1"/>
    </source>
</evidence>
<name>A0ACB9ZJG6_CATRO</name>
<accession>A0ACB9ZJG6</accession>
<evidence type="ECO:0000313" key="2">
    <source>
        <dbReference type="Proteomes" id="UP001060085"/>
    </source>
</evidence>
<protein>
    <submittedName>
        <fullName evidence="1">Uncharacterized protein</fullName>
    </submittedName>
</protein>